<feature type="region of interest" description="Disordered" evidence="1">
    <location>
        <begin position="1"/>
        <end position="98"/>
    </location>
</feature>
<evidence type="ECO:0000313" key="2">
    <source>
        <dbReference type="EMBL" id="RRO13704.1"/>
    </source>
</evidence>
<dbReference type="EMBL" id="RSAA01000026">
    <property type="protein sequence ID" value="RRO13704.1"/>
    <property type="molecule type" value="Genomic_DNA"/>
</dbReference>
<sequence length="135" mass="14194">MPVLRASSSGYARGTHFASSLSVSRTTAAARVAPRRRTTRAEHGSPRRRRRWRRAGAPAGPGPACPAGRRRRARRRPSAPRAEEHTSTASTAPISTRVDEPACAAVIARCSSPGTPASTVTNHADTSSVDATVTA</sequence>
<dbReference type="Proteomes" id="UP000274515">
    <property type="component" value="Unassembled WGS sequence"/>
</dbReference>
<gene>
    <name evidence="2" type="ORF">EIL87_22210</name>
</gene>
<feature type="compositionally biased region" description="Basic residues" evidence="1">
    <location>
        <begin position="68"/>
        <end position="78"/>
    </location>
</feature>
<proteinExistence type="predicted"/>
<evidence type="ECO:0000313" key="3">
    <source>
        <dbReference type="Proteomes" id="UP000274515"/>
    </source>
</evidence>
<evidence type="ECO:0000256" key="1">
    <source>
        <dbReference type="SAM" id="MobiDB-lite"/>
    </source>
</evidence>
<feature type="region of interest" description="Disordered" evidence="1">
    <location>
        <begin position="111"/>
        <end position="135"/>
    </location>
</feature>
<feature type="compositionally biased region" description="Polar residues" evidence="1">
    <location>
        <begin position="112"/>
        <end position="135"/>
    </location>
</feature>
<organism evidence="2 3">
    <name type="scientific">Saccharopolyspora rhizosphaerae</name>
    <dbReference type="NCBI Taxonomy" id="2492662"/>
    <lineage>
        <taxon>Bacteria</taxon>
        <taxon>Bacillati</taxon>
        <taxon>Actinomycetota</taxon>
        <taxon>Actinomycetes</taxon>
        <taxon>Pseudonocardiales</taxon>
        <taxon>Pseudonocardiaceae</taxon>
        <taxon>Saccharopolyspora</taxon>
    </lineage>
</organism>
<feature type="compositionally biased region" description="Polar residues" evidence="1">
    <location>
        <begin position="1"/>
        <end position="10"/>
    </location>
</feature>
<protein>
    <submittedName>
        <fullName evidence="2">Uncharacterized protein</fullName>
    </submittedName>
</protein>
<comment type="caution">
    <text evidence="2">The sequence shown here is derived from an EMBL/GenBank/DDBJ whole genome shotgun (WGS) entry which is preliminary data.</text>
</comment>
<accession>A0A3R8NUQ4</accession>
<keyword evidence="3" id="KW-1185">Reference proteome</keyword>
<name>A0A3R8NUQ4_9PSEU</name>
<dbReference type="AlphaFoldDB" id="A0A3R8NUQ4"/>
<reference evidence="2 3" key="1">
    <citation type="submission" date="2018-11" db="EMBL/GenBank/DDBJ databases">
        <title>Saccharopolyspora rhizosphaerae sp. nov., an actinomycete isolated from rhizosphere soil in Thailand.</title>
        <authorList>
            <person name="Intra B."/>
            <person name="Euanorasetr J."/>
            <person name="Take A."/>
            <person name="Inahashi Y."/>
            <person name="Mori M."/>
            <person name="Panbangred W."/>
            <person name="Matsumoto A."/>
        </authorList>
    </citation>
    <scope>NUCLEOTIDE SEQUENCE [LARGE SCALE GENOMIC DNA]</scope>
    <source>
        <strain evidence="2 3">H219</strain>
    </source>
</reference>